<evidence type="ECO:0000256" key="1">
    <source>
        <dbReference type="ARBA" id="ARBA00000830"/>
    </source>
</evidence>
<dbReference type="GO" id="GO:0008967">
    <property type="term" value="F:phosphoglycolate phosphatase activity"/>
    <property type="evidence" value="ECO:0007669"/>
    <property type="project" value="UniProtKB-EC"/>
</dbReference>
<evidence type="ECO:0000256" key="11">
    <source>
        <dbReference type="ARBA" id="ARBA00023238"/>
    </source>
</evidence>
<dbReference type="Pfam" id="PF13242">
    <property type="entry name" value="Hydrolase_like"/>
    <property type="match status" value="1"/>
</dbReference>
<dbReference type="OrthoDB" id="413953at2759"/>
<dbReference type="GO" id="GO:0009507">
    <property type="term" value="C:chloroplast"/>
    <property type="evidence" value="ECO:0007669"/>
    <property type="project" value="UniProtKB-SubCell"/>
</dbReference>
<evidence type="ECO:0000256" key="13">
    <source>
        <dbReference type="PIRNR" id="PIRNR000915"/>
    </source>
</evidence>
<comment type="cofactor">
    <cofactor evidence="16">
        <name>Mg(2+)</name>
        <dbReference type="ChEBI" id="CHEBI:18420"/>
    </cofactor>
    <text evidence="16">Divalent metal ions. Mg(2+) is the most effective.</text>
</comment>
<evidence type="ECO:0000256" key="15">
    <source>
        <dbReference type="PIRSR" id="PIRSR000915-2"/>
    </source>
</evidence>
<dbReference type="SFLD" id="SFLDF00039">
    <property type="entry name" value="phosphoglycolate_phosphatase_2"/>
    <property type="match status" value="1"/>
</dbReference>
<dbReference type="EC" id="3.1.3.18" evidence="4 13"/>
<dbReference type="GO" id="GO:0046872">
    <property type="term" value="F:metal ion binding"/>
    <property type="evidence" value="ECO:0007669"/>
    <property type="project" value="UniProtKB-KW"/>
</dbReference>
<dbReference type="NCBIfam" id="TIGR01452">
    <property type="entry name" value="PGP_euk"/>
    <property type="match status" value="1"/>
</dbReference>
<evidence type="ECO:0000313" key="18">
    <source>
        <dbReference type="Proteomes" id="UP001152484"/>
    </source>
</evidence>
<dbReference type="InterPro" id="IPR036412">
    <property type="entry name" value="HAD-like_sf"/>
</dbReference>
<evidence type="ECO:0000256" key="6">
    <source>
        <dbReference type="ARBA" id="ARBA00022553"/>
    </source>
</evidence>
<evidence type="ECO:0000256" key="10">
    <source>
        <dbReference type="ARBA" id="ARBA00022990"/>
    </source>
</evidence>
<evidence type="ECO:0000256" key="3">
    <source>
        <dbReference type="ARBA" id="ARBA00006171"/>
    </source>
</evidence>
<dbReference type="SFLD" id="SFLDS00003">
    <property type="entry name" value="Haloacid_Dehalogenase"/>
    <property type="match status" value="1"/>
</dbReference>
<dbReference type="InterPro" id="IPR006357">
    <property type="entry name" value="HAD-SF_hydro_IIA"/>
</dbReference>
<evidence type="ECO:0000256" key="7">
    <source>
        <dbReference type="ARBA" id="ARBA00022640"/>
    </source>
</evidence>
<keyword evidence="9" id="KW-0809">Transit peptide</keyword>
<feature type="binding site" evidence="16">
    <location>
        <position position="40"/>
    </location>
    <ligand>
        <name>Mg(2+)</name>
        <dbReference type="ChEBI" id="CHEBI:18420"/>
    </ligand>
</feature>
<dbReference type="CDD" id="cd07510">
    <property type="entry name" value="HAD_Pase_UmpH-like"/>
    <property type="match status" value="1"/>
</dbReference>
<feature type="active site" description="Nucleophile" evidence="14">
    <location>
        <position position="38"/>
    </location>
</feature>
<evidence type="ECO:0000256" key="14">
    <source>
        <dbReference type="PIRSR" id="PIRSR000915-1"/>
    </source>
</evidence>
<evidence type="ECO:0000256" key="12">
    <source>
        <dbReference type="ARBA" id="ARBA00059713"/>
    </source>
</evidence>
<feature type="binding site" evidence="15">
    <location>
        <position position="247"/>
    </location>
    <ligand>
        <name>substrate</name>
    </ligand>
</feature>
<dbReference type="FunFam" id="3.40.50.1000:FF:000039">
    <property type="entry name" value="Phosphoglycolate phosphatase"/>
    <property type="match status" value="1"/>
</dbReference>
<dbReference type="Pfam" id="PF13344">
    <property type="entry name" value="Hydrolase_6"/>
    <property type="match status" value="1"/>
</dbReference>
<keyword evidence="5" id="KW-0150">Chloroplast</keyword>
<evidence type="ECO:0000256" key="16">
    <source>
        <dbReference type="PIRSR" id="PIRSR000915-3"/>
    </source>
</evidence>
<dbReference type="Proteomes" id="UP001152484">
    <property type="component" value="Unassembled WGS sequence"/>
</dbReference>
<keyword evidence="16" id="KW-0460">Magnesium</keyword>
<dbReference type="InterPro" id="IPR023214">
    <property type="entry name" value="HAD_sf"/>
</dbReference>
<dbReference type="EMBL" id="CAMAPE010000010">
    <property type="protein sequence ID" value="CAH9076497.1"/>
    <property type="molecule type" value="Genomic_DNA"/>
</dbReference>
<dbReference type="PANTHER" id="PTHR19288:SF75">
    <property type="entry name" value="PHOSPHOGLYCOLATE PHOSPHATASE 2"/>
    <property type="match status" value="1"/>
</dbReference>
<comment type="function">
    <text evidence="12">Photorespiratory enzyme that dephosphorylates the 2-phosphoglycolate produced by the RuBisCO oxygenation reaction.</text>
</comment>
<gene>
    <name evidence="17" type="ORF">CEURO_LOCUS5855</name>
</gene>
<accession>A0A9P1E3T7</accession>
<reference evidence="17" key="1">
    <citation type="submission" date="2022-07" db="EMBL/GenBank/DDBJ databases">
        <authorList>
            <person name="Macas J."/>
            <person name="Novak P."/>
            <person name="Neumann P."/>
        </authorList>
    </citation>
    <scope>NUCLEOTIDE SEQUENCE</scope>
</reference>
<sequence length="325" mass="35821">MNCEVADSTVKPSSSSYQRLSSHNFRELLDSVDAFLFDCDGVIWKGDKLIDGIPEALHMLRSSGKKLVFVTNNSTKSRKQFSKKFHTLGIPVSEDEIFSSSFAAAMYLKVHNFPMDKKVYAIGEEGMLEELMLAGFTALGGPVSFPHGVPEPTLQDDGKKTLDLKSGRVFEHDKSVGAVIVGLDQYINFYKLQYGTLCVRENPGCLFIATNRDAVGHLTDLQEWPGAGCMVAAMCGSTQKEPIVVGKPSTFLMDFLLQKYNITTSRMCMVGDRLDTDILFGQNSGCHTLLVLSGVTNLATLLDPANDIKPDYYTDKVSDILKLME</sequence>
<evidence type="ECO:0000256" key="8">
    <source>
        <dbReference type="ARBA" id="ARBA00022801"/>
    </source>
</evidence>
<keyword evidence="16" id="KW-0479">Metal-binding</keyword>
<comment type="similarity">
    <text evidence="3">Belongs to the HAD-like hydrolase superfamily. CbbY/CbbZ/Gph/YieH family.</text>
</comment>
<keyword evidence="11" id="KW-0601">Photorespiration</keyword>
<feature type="active site" description="Proton donor" evidence="14">
    <location>
        <position position="40"/>
    </location>
</feature>
<dbReference type="NCBIfam" id="TIGR01460">
    <property type="entry name" value="HAD-SF-IIA"/>
    <property type="match status" value="1"/>
</dbReference>
<keyword evidence="8 13" id="KW-0378">Hydrolase</keyword>
<protein>
    <recommendedName>
        <fullName evidence="4 13">Phosphoglycolate phosphatase</fullName>
        <ecNumber evidence="4 13">3.1.3.18</ecNumber>
    </recommendedName>
</protein>
<comment type="caution">
    <text evidence="17">The sequence shown here is derived from an EMBL/GenBank/DDBJ whole genome shotgun (WGS) entry which is preliminary data.</text>
</comment>
<feature type="binding site" evidence="16">
    <location>
        <position position="272"/>
    </location>
    <ligand>
        <name>Mg(2+)</name>
        <dbReference type="ChEBI" id="CHEBI:18420"/>
    </ligand>
</feature>
<evidence type="ECO:0000256" key="9">
    <source>
        <dbReference type="ARBA" id="ARBA00022946"/>
    </source>
</evidence>
<keyword evidence="18" id="KW-1185">Reference proteome</keyword>
<dbReference type="PIRSF" id="PIRSF000915">
    <property type="entry name" value="PGP-type_phosphatase"/>
    <property type="match status" value="1"/>
</dbReference>
<dbReference type="PANTHER" id="PTHR19288">
    <property type="entry name" value="4-NITROPHENYLPHOSPHATASE-RELATED"/>
    <property type="match status" value="1"/>
</dbReference>
<dbReference type="SFLD" id="SFLDG01139">
    <property type="entry name" value="C2.A:_Pyridoxal_Phosphate_Phos"/>
    <property type="match status" value="1"/>
</dbReference>
<dbReference type="InterPro" id="IPR006349">
    <property type="entry name" value="PGP_euk"/>
</dbReference>
<keyword evidence="7" id="KW-0934">Plastid</keyword>
<keyword evidence="10" id="KW-0007">Acetylation</keyword>
<feature type="binding site" evidence="16">
    <location>
        <position position="38"/>
    </location>
    <ligand>
        <name>Mg(2+)</name>
        <dbReference type="ChEBI" id="CHEBI:18420"/>
    </ligand>
</feature>
<evidence type="ECO:0000256" key="5">
    <source>
        <dbReference type="ARBA" id="ARBA00022528"/>
    </source>
</evidence>
<organism evidence="17 18">
    <name type="scientific">Cuscuta europaea</name>
    <name type="common">European dodder</name>
    <dbReference type="NCBI Taxonomy" id="41803"/>
    <lineage>
        <taxon>Eukaryota</taxon>
        <taxon>Viridiplantae</taxon>
        <taxon>Streptophyta</taxon>
        <taxon>Embryophyta</taxon>
        <taxon>Tracheophyta</taxon>
        <taxon>Spermatophyta</taxon>
        <taxon>Magnoliopsida</taxon>
        <taxon>eudicotyledons</taxon>
        <taxon>Gunneridae</taxon>
        <taxon>Pentapetalae</taxon>
        <taxon>asterids</taxon>
        <taxon>lamiids</taxon>
        <taxon>Solanales</taxon>
        <taxon>Convolvulaceae</taxon>
        <taxon>Cuscuteae</taxon>
        <taxon>Cuscuta</taxon>
        <taxon>Cuscuta subgen. Cuscuta</taxon>
    </lineage>
</organism>
<name>A0A9P1E3T7_CUSEU</name>
<comment type="catalytic activity">
    <reaction evidence="1 13">
        <text>2-phosphoglycolate + H2O = glycolate + phosphate</text>
        <dbReference type="Rhea" id="RHEA:14369"/>
        <dbReference type="ChEBI" id="CHEBI:15377"/>
        <dbReference type="ChEBI" id="CHEBI:29805"/>
        <dbReference type="ChEBI" id="CHEBI:43474"/>
        <dbReference type="ChEBI" id="CHEBI:58033"/>
        <dbReference type="EC" id="3.1.3.18"/>
    </reaction>
</comment>
<comment type="subcellular location">
    <subcellularLocation>
        <location evidence="2">Plastid</location>
        <location evidence="2">Chloroplast</location>
    </subcellularLocation>
</comment>
<evidence type="ECO:0000256" key="4">
    <source>
        <dbReference type="ARBA" id="ARBA00013078"/>
    </source>
</evidence>
<dbReference type="FunFam" id="3.40.50.1000:FF:000447">
    <property type="match status" value="1"/>
</dbReference>
<evidence type="ECO:0000256" key="2">
    <source>
        <dbReference type="ARBA" id="ARBA00004229"/>
    </source>
</evidence>
<proteinExistence type="inferred from homology"/>
<evidence type="ECO:0000313" key="17">
    <source>
        <dbReference type="EMBL" id="CAH9076497.1"/>
    </source>
</evidence>
<dbReference type="GO" id="GO:0009853">
    <property type="term" value="P:photorespiration"/>
    <property type="evidence" value="ECO:0007669"/>
    <property type="project" value="UniProtKB-KW"/>
</dbReference>
<dbReference type="SUPFAM" id="SSF56784">
    <property type="entry name" value="HAD-like"/>
    <property type="match status" value="1"/>
</dbReference>
<keyword evidence="6" id="KW-0597">Phosphoprotein</keyword>
<dbReference type="Gene3D" id="3.40.50.1000">
    <property type="entry name" value="HAD superfamily/HAD-like"/>
    <property type="match status" value="2"/>
</dbReference>
<dbReference type="AlphaFoldDB" id="A0A9P1E3T7"/>